<proteinExistence type="predicted"/>
<protein>
    <submittedName>
        <fullName evidence="2">Uncharacterized protein</fullName>
    </submittedName>
</protein>
<sequence length="179" mass="20155">MTPVTLHISDDCYSINDHCAERFCLRSPHTAFPKQSAGLPHLPTVYGYIAFILVSVNTGSTGTAFLVSTSRSLTVGGFELHSFINCFPIWPPGPVSSQLLRVCSSPYVPFHFDRHLACKVSYRILFVLHSNQFASSCAFLRVHSHTPIMSHLCLVSLFFVVCRLYSFDLQKYHQHSLLF</sequence>
<comment type="caution">
    <text evidence="2">The sequence shown here is derived from an EMBL/GenBank/DDBJ whole genome shotgun (WGS) entry which is preliminary data.</text>
</comment>
<keyword evidence="1" id="KW-1133">Transmembrane helix</keyword>
<organism evidence="2 3">
    <name type="scientific">Opisthorchis felineus</name>
    <dbReference type="NCBI Taxonomy" id="147828"/>
    <lineage>
        <taxon>Eukaryota</taxon>
        <taxon>Metazoa</taxon>
        <taxon>Spiralia</taxon>
        <taxon>Lophotrochozoa</taxon>
        <taxon>Platyhelminthes</taxon>
        <taxon>Trematoda</taxon>
        <taxon>Digenea</taxon>
        <taxon>Opisthorchiida</taxon>
        <taxon>Opisthorchiata</taxon>
        <taxon>Opisthorchiidae</taxon>
        <taxon>Opisthorchis</taxon>
    </lineage>
</organism>
<dbReference type="EMBL" id="SJOL01003062">
    <property type="protein sequence ID" value="TGZ73052.1"/>
    <property type="molecule type" value="Genomic_DNA"/>
</dbReference>
<name>A0A4S2M996_OPIFE</name>
<keyword evidence="3" id="KW-1185">Reference proteome</keyword>
<evidence type="ECO:0000313" key="3">
    <source>
        <dbReference type="Proteomes" id="UP000308267"/>
    </source>
</evidence>
<accession>A0A4S2M996</accession>
<keyword evidence="1" id="KW-0472">Membrane</keyword>
<dbReference type="Proteomes" id="UP000308267">
    <property type="component" value="Unassembled WGS sequence"/>
</dbReference>
<evidence type="ECO:0000313" key="2">
    <source>
        <dbReference type="EMBL" id="TGZ73052.1"/>
    </source>
</evidence>
<dbReference type="AlphaFoldDB" id="A0A4S2M996"/>
<gene>
    <name evidence="2" type="ORF">CRM22_001735</name>
</gene>
<feature type="transmembrane region" description="Helical" evidence="1">
    <location>
        <begin position="148"/>
        <end position="166"/>
    </location>
</feature>
<feature type="transmembrane region" description="Helical" evidence="1">
    <location>
        <begin position="45"/>
        <end position="67"/>
    </location>
</feature>
<evidence type="ECO:0000256" key="1">
    <source>
        <dbReference type="SAM" id="Phobius"/>
    </source>
</evidence>
<keyword evidence="1" id="KW-0812">Transmembrane</keyword>
<reference evidence="2 3" key="1">
    <citation type="journal article" date="2019" name="BMC Genomics">
        <title>New insights from Opisthorchis felineus genome: update on genomics of the epidemiologically important liver flukes.</title>
        <authorList>
            <person name="Ershov N.I."/>
            <person name="Mordvinov V.A."/>
            <person name="Prokhortchouk E.B."/>
            <person name="Pakharukova M.Y."/>
            <person name="Gunbin K.V."/>
            <person name="Ustyantsev K."/>
            <person name="Genaev M.A."/>
            <person name="Blinov A.G."/>
            <person name="Mazur A."/>
            <person name="Boulygina E."/>
            <person name="Tsygankova S."/>
            <person name="Khrameeva E."/>
            <person name="Chekanov N."/>
            <person name="Fan G."/>
            <person name="Xiao A."/>
            <person name="Zhang H."/>
            <person name="Xu X."/>
            <person name="Yang H."/>
            <person name="Solovyev V."/>
            <person name="Lee S.M."/>
            <person name="Liu X."/>
            <person name="Afonnikov D.A."/>
            <person name="Skryabin K.G."/>
        </authorList>
    </citation>
    <scope>NUCLEOTIDE SEQUENCE [LARGE SCALE GENOMIC DNA]</scope>
    <source>
        <strain evidence="2">AK-0245</strain>
        <tissue evidence="2">Whole organism</tissue>
    </source>
</reference>